<dbReference type="Proteomes" id="UP000236291">
    <property type="component" value="Unassembled WGS sequence"/>
</dbReference>
<dbReference type="EMBL" id="ASHM01076552">
    <property type="protein sequence ID" value="PNX57443.1"/>
    <property type="molecule type" value="Genomic_DNA"/>
</dbReference>
<gene>
    <name evidence="1" type="ORF">L195_g050403</name>
</gene>
<dbReference type="AlphaFoldDB" id="A0A2K3JTR7"/>
<comment type="caution">
    <text evidence="1">The sequence shown here is derived from an EMBL/GenBank/DDBJ whole genome shotgun (WGS) entry which is preliminary data.</text>
</comment>
<reference evidence="1 2" key="1">
    <citation type="journal article" date="2014" name="Am. J. Bot.">
        <title>Genome assembly and annotation for red clover (Trifolium pratense; Fabaceae).</title>
        <authorList>
            <person name="Istvanek J."/>
            <person name="Jaros M."/>
            <person name="Krenek A."/>
            <person name="Repkova J."/>
        </authorList>
    </citation>
    <scope>NUCLEOTIDE SEQUENCE [LARGE SCALE GENOMIC DNA]</scope>
    <source>
        <strain evidence="2">cv. Tatra</strain>
        <tissue evidence="1">Young leaves</tissue>
    </source>
</reference>
<name>A0A2K3JTR7_TRIPR</name>
<organism evidence="1 2">
    <name type="scientific">Trifolium pratense</name>
    <name type="common">Red clover</name>
    <dbReference type="NCBI Taxonomy" id="57577"/>
    <lineage>
        <taxon>Eukaryota</taxon>
        <taxon>Viridiplantae</taxon>
        <taxon>Streptophyta</taxon>
        <taxon>Embryophyta</taxon>
        <taxon>Tracheophyta</taxon>
        <taxon>Spermatophyta</taxon>
        <taxon>Magnoliopsida</taxon>
        <taxon>eudicotyledons</taxon>
        <taxon>Gunneridae</taxon>
        <taxon>Pentapetalae</taxon>
        <taxon>rosids</taxon>
        <taxon>fabids</taxon>
        <taxon>Fabales</taxon>
        <taxon>Fabaceae</taxon>
        <taxon>Papilionoideae</taxon>
        <taxon>50 kb inversion clade</taxon>
        <taxon>NPAAA clade</taxon>
        <taxon>Hologalegina</taxon>
        <taxon>IRL clade</taxon>
        <taxon>Trifolieae</taxon>
        <taxon>Trifolium</taxon>
    </lineage>
</organism>
<evidence type="ECO:0000313" key="1">
    <source>
        <dbReference type="EMBL" id="PNX57443.1"/>
    </source>
</evidence>
<protein>
    <submittedName>
        <fullName evidence="1">Pentatricopeptide repeat-containing protein</fullName>
    </submittedName>
</protein>
<proteinExistence type="predicted"/>
<accession>A0A2K3JTR7</accession>
<reference evidence="1 2" key="2">
    <citation type="journal article" date="2017" name="Front. Plant Sci.">
        <title>Gene Classification and Mining of Molecular Markers Useful in Red Clover (Trifolium pratense) Breeding.</title>
        <authorList>
            <person name="Istvanek J."/>
            <person name="Dluhosova J."/>
            <person name="Dluhos P."/>
            <person name="Patkova L."/>
            <person name="Nedelnik J."/>
            <person name="Repkova J."/>
        </authorList>
    </citation>
    <scope>NUCLEOTIDE SEQUENCE [LARGE SCALE GENOMIC DNA]</scope>
    <source>
        <strain evidence="2">cv. Tatra</strain>
        <tissue evidence="1">Young leaves</tissue>
    </source>
</reference>
<sequence>GGKYHPTLHKCPKRSMRVLILGEGETLNEDGDIVATECKLIGVLGKMGEYHTMKIEGKLANVNMRS</sequence>
<evidence type="ECO:0000313" key="2">
    <source>
        <dbReference type="Proteomes" id="UP000236291"/>
    </source>
</evidence>
<feature type="non-terminal residue" evidence="1">
    <location>
        <position position="1"/>
    </location>
</feature>